<comment type="caution">
    <text evidence="1">The sequence shown here is derived from an EMBL/GenBank/DDBJ whole genome shotgun (WGS) entry which is preliminary data.</text>
</comment>
<organism evidence="1 2">
    <name type="scientific">Algoriphagus aquimarinus</name>
    <dbReference type="NCBI Taxonomy" id="237018"/>
    <lineage>
        <taxon>Bacteria</taxon>
        <taxon>Pseudomonadati</taxon>
        <taxon>Bacteroidota</taxon>
        <taxon>Cytophagia</taxon>
        <taxon>Cytophagales</taxon>
        <taxon>Cyclobacteriaceae</taxon>
        <taxon>Algoriphagus</taxon>
    </lineage>
</organism>
<gene>
    <name evidence="1" type="ORF">ESV85_12505</name>
</gene>
<accession>A0A5C7ASL3</accession>
<reference evidence="1 2" key="1">
    <citation type="submission" date="2019-08" db="EMBL/GenBank/DDBJ databases">
        <title>Genomes sequence of Algoriphagus aquimarinus ACAM450.</title>
        <authorList>
            <person name="Bowman J.P."/>
        </authorList>
    </citation>
    <scope>NUCLEOTIDE SEQUENCE [LARGE SCALE GENOMIC DNA]</scope>
    <source>
        <strain evidence="1 2">ACAM 450</strain>
    </source>
</reference>
<evidence type="ECO:0000313" key="1">
    <source>
        <dbReference type="EMBL" id="TXE11044.1"/>
    </source>
</evidence>
<protein>
    <recommendedName>
        <fullName evidence="3">Lipocalin-like domain-containing protein</fullName>
    </recommendedName>
</protein>
<dbReference type="EMBL" id="VORW01000007">
    <property type="protein sequence ID" value="TXE11044.1"/>
    <property type="molecule type" value="Genomic_DNA"/>
</dbReference>
<dbReference type="AlphaFoldDB" id="A0A5C7ASL3"/>
<name>A0A5C7ASL3_9BACT</name>
<evidence type="ECO:0000313" key="2">
    <source>
        <dbReference type="Proteomes" id="UP000321935"/>
    </source>
</evidence>
<dbReference type="Proteomes" id="UP000321935">
    <property type="component" value="Unassembled WGS sequence"/>
</dbReference>
<sequence>MPMYLSIIPTLLLAFVLQTSQIKFEQLLGTWQLVHFDAMDELRNSPQYKNSNAAMRGGIEYKIKNRLENTIYEFIPGDTLKYTDYVQQEVVQKEAIVEISSDNMLIIHTGAETRKAKIVEFETDRMVLEPVSNNPGSGKLVFERIK</sequence>
<dbReference type="OrthoDB" id="839239at2"/>
<dbReference type="RefSeq" id="WP_146918078.1">
    <property type="nucleotide sequence ID" value="NZ_VORW01000007.1"/>
</dbReference>
<evidence type="ECO:0008006" key="3">
    <source>
        <dbReference type="Google" id="ProtNLM"/>
    </source>
</evidence>
<proteinExistence type="predicted"/>